<keyword evidence="2" id="KW-0479">Metal-binding</keyword>
<dbReference type="InterPro" id="IPR002397">
    <property type="entry name" value="Cyt_P450_B"/>
</dbReference>
<protein>
    <submittedName>
        <fullName evidence="3">Cytochrome P450</fullName>
    </submittedName>
</protein>
<keyword evidence="4" id="KW-1185">Reference proteome</keyword>
<reference evidence="3 4" key="1">
    <citation type="submission" date="2021-01" db="EMBL/GenBank/DDBJ databases">
        <title>Whole genome shotgun sequence of Actinoplanes humidus NBRC 14915.</title>
        <authorList>
            <person name="Komaki H."/>
            <person name="Tamura T."/>
        </authorList>
    </citation>
    <scope>NUCLEOTIDE SEQUENCE [LARGE SCALE GENOMIC DNA]</scope>
    <source>
        <strain evidence="3 4">NBRC 14915</strain>
    </source>
</reference>
<organism evidence="3 4">
    <name type="scientific">Winogradskya humida</name>
    <dbReference type="NCBI Taxonomy" id="113566"/>
    <lineage>
        <taxon>Bacteria</taxon>
        <taxon>Bacillati</taxon>
        <taxon>Actinomycetota</taxon>
        <taxon>Actinomycetes</taxon>
        <taxon>Micromonosporales</taxon>
        <taxon>Micromonosporaceae</taxon>
        <taxon>Winogradskya</taxon>
    </lineage>
</organism>
<dbReference type="RefSeq" id="WP_203835109.1">
    <property type="nucleotide sequence ID" value="NZ_BAAATV010000001.1"/>
</dbReference>
<evidence type="ECO:0000256" key="1">
    <source>
        <dbReference type="ARBA" id="ARBA00010617"/>
    </source>
</evidence>
<comment type="caution">
    <text evidence="3">The sequence shown here is derived from an EMBL/GenBank/DDBJ whole genome shotgun (WGS) entry which is preliminary data.</text>
</comment>
<keyword evidence="2" id="KW-0503">Monooxygenase</keyword>
<dbReference type="SUPFAM" id="SSF48264">
    <property type="entry name" value="Cytochrome P450"/>
    <property type="match status" value="1"/>
</dbReference>
<accession>A0ABQ3ZH06</accession>
<dbReference type="InterPro" id="IPR036396">
    <property type="entry name" value="Cyt_P450_sf"/>
</dbReference>
<dbReference type="PROSITE" id="PS00086">
    <property type="entry name" value="CYTOCHROME_P450"/>
    <property type="match status" value="1"/>
</dbReference>
<dbReference type="InterPro" id="IPR001128">
    <property type="entry name" value="Cyt_P450"/>
</dbReference>
<evidence type="ECO:0000256" key="2">
    <source>
        <dbReference type="RuleBase" id="RU000461"/>
    </source>
</evidence>
<keyword evidence="2" id="KW-0408">Iron</keyword>
<evidence type="ECO:0000313" key="3">
    <source>
        <dbReference type="EMBL" id="GIE17830.1"/>
    </source>
</evidence>
<dbReference type="Pfam" id="PF00067">
    <property type="entry name" value="p450"/>
    <property type="match status" value="1"/>
</dbReference>
<dbReference type="EMBL" id="BOMN01000012">
    <property type="protein sequence ID" value="GIE17830.1"/>
    <property type="molecule type" value="Genomic_DNA"/>
</dbReference>
<dbReference type="PRINTS" id="PR00359">
    <property type="entry name" value="BP450"/>
</dbReference>
<gene>
    <name evidence="3" type="ORF">Ahu01nite_009320</name>
</gene>
<proteinExistence type="inferred from homology"/>
<dbReference type="InterPro" id="IPR017972">
    <property type="entry name" value="Cyt_P450_CS"/>
</dbReference>
<dbReference type="Gene3D" id="1.10.630.10">
    <property type="entry name" value="Cytochrome P450"/>
    <property type="match status" value="1"/>
</dbReference>
<dbReference type="Proteomes" id="UP000603200">
    <property type="component" value="Unassembled WGS sequence"/>
</dbReference>
<evidence type="ECO:0000313" key="4">
    <source>
        <dbReference type="Proteomes" id="UP000603200"/>
    </source>
</evidence>
<comment type="similarity">
    <text evidence="1 2">Belongs to the cytochrome P450 family.</text>
</comment>
<dbReference type="PANTHER" id="PTHR46696">
    <property type="entry name" value="P450, PUTATIVE (EUROFUNG)-RELATED"/>
    <property type="match status" value="1"/>
</dbReference>
<name>A0ABQ3ZH06_9ACTN</name>
<keyword evidence="2" id="KW-0349">Heme</keyword>
<dbReference type="PRINTS" id="PR00385">
    <property type="entry name" value="P450"/>
</dbReference>
<sequence>MDARPYPFERPSALEVPAELGDLRREPVCPVTLPSGDTALMVTRYADVRRLLTDDRLSRNIGRPGAARISKENRMFQDPRINPDPPEHTRVRRLVMKAFSAARVERLRPYVQGLVDELLDKMEATGGGRPVDLNEALAFPLPIQVICKLLGVPDADHDQLRGWTEAFLSVSRFSKEDIGRSMKEMNAYIARLVESKRSAPGDDLISAMIRVRDEDDGALAEYELHWWCRLLLLVGYETTATQLGGGVALLLSHPEQLAALRADYSLVPQAVEETLRWKLVGSSVSMLRYVTADIDMDGWTIPAGSSVIPAVDSANQDETVFEHPELFDITRTQNAHLTFSLGAHFCVGAALARLQLQIATESLLRRFPGLKLHVPADKLQRQPGALLEGFISIPVEW</sequence>
<dbReference type="PANTHER" id="PTHR46696:SF1">
    <property type="entry name" value="CYTOCHROME P450 YJIB-RELATED"/>
    <property type="match status" value="1"/>
</dbReference>
<dbReference type="CDD" id="cd11031">
    <property type="entry name" value="Cyp158A-like"/>
    <property type="match status" value="1"/>
</dbReference>
<keyword evidence="2" id="KW-0560">Oxidoreductase</keyword>